<organism evidence="1">
    <name type="scientific">Arundo donax</name>
    <name type="common">Giant reed</name>
    <name type="synonym">Donax arundinaceus</name>
    <dbReference type="NCBI Taxonomy" id="35708"/>
    <lineage>
        <taxon>Eukaryota</taxon>
        <taxon>Viridiplantae</taxon>
        <taxon>Streptophyta</taxon>
        <taxon>Embryophyta</taxon>
        <taxon>Tracheophyta</taxon>
        <taxon>Spermatophyta</taxon>
        <taxon>Magnoliopsida</taxon>
        <taxon>Liliopsida</taxon>
        <taxon>Poales</taxon>
        <taxon>Poaceae</taxon>
        <taxon>PACMAD clade</taxon>
        <taxon>Arundinoideae</taxon>
        <taxon>Arundineae</taxon>
        <taxon>Arundo</taxon>
    </lineage>
</organism>
<dbReference type="AlphaFoldDB" id="A0A0A9D5J9"/>
<reference evidence="1" key="2">
    <citation type="journal article" date="2015" name="Data Brief">
        <title>Shoot transcriptome of the giant reed, Arundo donax.</title>
        <authorList>
            <person name="Barrero R.A."/>
            <person name="Guerrero F.D."/>
            <person name="Moolhuijzen P."/>
            <person name="Goolsby J.A."/>
            <person name="Tidwell J."/>
            <person name="Bellgard S.E."/>
            <person name="Bellgard M.I."/>
        </authorList>
    </citation>
    <scope>NUCLEOTIDE SEQUENCE</scope>
    <source>
        <tissue evidence="1">Shoot tissue taken approximately 20 cm above the soil surface</tissue>
    </source>
</reference>
<name>A0A0A9D5J9_ARUDO</name>
<dbReference type="EMBL" id="GBRH01216965">
    <property type="protein sequence ID" value="JAD80930.1"/>
    <property type="molecule type" value="Transcribed_RNA"/>
</dbReference>
<evidence type="ECO:0000313" key="1">
    <source>
        <dbReference type="EMBL" id="JAD80930.1"/>
    </source>
</evidence>
<sequence length="103" mass="11495">MLILVSKTKLLRSSSRNSNAYLPFSQLTSSSSSIMASANSYYGHFSIICFLFAMTKANCLTASFFKPMCGPTKSSLTKLWRQSIRMMTACGFMITTLCLFQPF</sequence>
<reference evidence="1" key="1">
    <citation type="submission" date="2014-09" db="EMBL/GenBank/DDBJ databases">
        <authorList>
            <person name="Magalhaes I.L.F."/>
            <person name="Oliveira U."/>
            <person name="Santos F.R."/>
            <person name="Vidigal T.H.D.A."/>
            <person name="Brescovit A.D."/>
            <person name="Santos A.J."/>
        </authorList>
    </citation>
    <scope>NUCLEOTIDE SEQUENCE</scope>
    <source>
        <tissue evidence="1">Shoot tissue taken approximately 20 cm above the soil surface</tissue>
    </source>
</reference>
<accession>A0A0A9D5J9</accession>
<proteinExistence type="predicted"/>
<protein>
    <submittedName>
        <fullName evidence="1">Uncharacterized protein</fullName>
    </submittedName>
</protein>